<keyword evidence="2" id="KW-0489">Methyltransferase</keyword>
<dbReference type="PANTHER" id="PTHR12843">
    <property type="entry name" value="PROTEIN-LYSINE N-METHYLTRANSFERASE METTL10"/>
    <property type="match status" value="1"/>
</dbReference>
<dbReference type="InterPro" id="IPR029063">
    <property type="entry name" value="SAM-dependent_MTases_sf"/>
</dbReference>
<comment type="caution">
    <text evidence="2">The sequence shown here is derived from an EMBL/GenBank/DDBJ whole genome shotgun (WGS) entry which is preliminary data.</text>
</comment>
<keyword evidence="3" id="KW-1185">Reference proteome</keyword>
<name>A0A845I5C0_9BURK</name>
<proteinExistence type="predicted"/>
<protein>
    <submittedName>
        <fullName evidence="2">Methyltransferase domain-containing protein</fullName>
    </submittedName>
</protein>
<evidence type="ECO:0000259" key="1">
    <source>
        <dbReference type="Pfam" id="PF13649"/>
    </source>
</evidence>
<reference evidence="2" key="1">
    <citation type="submission" date="2019-12" db="EMBL/GenBank/DDBJ databases">
        <title>Novel species isolated from a subtropical stream in China.</title>
        <authorList>
            <person name="Lu H."/>
        </authorList>
    </citation>
    <scope>NUCLEOTIDE SEQUENCE [LARGE SCALE GENOMIC DNA]</scope>
    <source>
        <strain evidence="2">FT93W</strain>
    </source>
</reference>
<dbReference type="Pfam" id="PF13649">
    <property type="entry name" value="Methyltransf_25"/>
    <property type="match status" value="1"/>
</dbReference>
<accession>A0A845I5C0</accession>
<dbReference type="AlphaFoldDB" id="A0A845I5C0"/>
<dbReference type="CDD" id="cd02440">
    <property type="entry name" value="AdoMet_MTases"/>
    <property type="match status" value="1"/>
</dbReference>
<evidence type="ECO:0000313" key="2">
    <source>
        <dbReference type="EMBL" id="MYN47657.1"/>
    </source>
</evidence>
<dbReference type="RefSeq" id="WP_161037045.1">
    <property type="nucleotide sequence ID" value="NZ_WWCL01000007.1"/>
</dbReference>
<dbReference type="PANTHER" id="PTHR12843:SF5">
    <property type="entry name" value="EEF1A LYSINE METHYLTRANSFERASE 2"/>
    <property type="match status" value="1"/>
</dbReference>
<evidence type="ECO:0000313" key="3">
    <source>
        <dbReference type="Proteomes" id="UP000444316"/>
    </source>
</evidence>
<gene>
    <name evidence="2" type="ORF">GTP23_21705</name>
</gene>
<feature type="domain" description="Methyltransferase" evidence="1">
    <location>
        <begin position="44"/>
        <end position="140"/>
    </location>
</feature>
<dbReference type="Gene3D" id="3.40.50.150">
    <property type="entry name" value="Vaccinia Virus protein VP39"/>
    <property type="match status" value="1"/>
</dbReference>
<sequence length="204" mass="23040">MDNKRHWEGVYETKSPDAVSWYAPHLHKSIELIEKSAPSRNAAIIDVGGGEATLVDDLFAREYRDLTVLDISEAAINVAKLRLGEASKQIHWLAADITKVQLPENRYDIWHDRAVFHFLTEPEQRLAYVKQVTRAMRTGGSVIVSTFGPQGPLKCSGLEIVRYDADALHDEFGAKFSMVESCVELHQTPFGTTQQFIYCMCRID</sequence>
<dbReference type="SUPFAM" id="SSF53335">
    <property type="entry name" value="S-adenosyl-L-methionine-dependent methyltransferases"/>
    <property type="match status" value="1"/>
</dbReference>
<dbReference type="InterPro" id="IPR041698">
    <property type="entry name" value="Methyltransf_25"/>
</dbReference>
<keyword evidence="2" id="KW-0808">Transferase</keyword>
<dbReference type="EMBL" id="WWCL01000007">
    <property type="protein sequence ID" value="MYN47657.1"/>
    <property type="molecule type" value="Genomic_DNA"/>
</dbReference>
<dbReference type="GO" id="GO:0032259">
    <property type="term" value="P:methylation"/>
    <property type="evidence" value="ECO:0007669"/>
    <property type="project" value="UniProtKB-KW"/>
</dbReference>
<dbReference type="Proteomes" id="UP000444316">
    <property type="component" value="Unassembled WGS sequence"/>
</dbReference>
<organism evidence="2 3">
    <name type="scientific">Duganella fentianensis</name>
    <dbReference type="NCBI Taxonomy" id="2692177"/>
    <lineage>
        <taxon>Bacteria</taxon>
        <taxon>Pseudomonadati</taxon>
        <taxon>Pseudomonadota</taxon>
        <taxon>Betaproteobacteria</taxon>
        <taxon>Burkholderiales</taxon>
        <taxon>Oxalobacteraceae</taxon>
        <taxon>Telluria group</taxon>
        <taxon>Duganella</taxon>
    </lineage>
</organism>
<dbReference type="GO" id="GO:0008168">
    <property type="term" value="F:methyltransferase activity"/>
    <property type="evidence" value="ECO:0007669"/>
    <property type="project" value="UniProtKB-KW"/>
</dbReference>